<proteinExistence type="predicted"/>
<name>A0A452XQX2_AEGTS</name>
<dbReference type="STRING" id="200361.A0A452XQX2"/>
<reference evidence="1" key="5">
    <citation type="journal article" date="2021" name="G3 (Bethesda)">
        <title>Aegilops tauschii genome assembly Aet v5.0 features greater sequence contiguity and improved annotation.</title>
        <authorList>
            <person name="Wang L."/>
            <person name="Zhu T."/>
            <person name="Rodriguez J.C."/>
            <person name="Deal K.R."/>
            <person name="Dubcovsky J."/>
            <person name="McGuire P.E."/>
            <person name="Lux T."/>
            <person name="Spannagl M."/>
            <person name="Mayer K.F.X."/>
            <person name="Baldrich P."/>
            <person name="Meyers B.C."/>
            <person name="Huo N."/>
            <person name="Gu Y.Q."/>
            <person name="Zhou H."/>
            <person name="Devos K.M."/>
            <person name="Bennetzen J.L."/>
            <person name="Unver T."/>
            <person name="Budak H."/>
            <person name="Gulick P.J."/>
            <person name="Galiba G."/>
            <person name="Kalapos B."/>
            <person name="Nelson D.R."/>
            <person name="Li P."/>
            <person name="You F.M."/>
            <person name="Luo M.C."/>
            <person name="Dvorak J."/>
        </authorList>
    </citation>
    <scope>NUCLEOTIDE SEQUENCE [LARGE SCALE GENOMIC DNA]</scope>
    <source>
        <strain evidence="1">cv. AL8/78</strain>
    </source>
</reference>
<accession>A0A452XQX2</accession>
<dbReference type="PANTHER" id="PTHR33116:SF87">
    <property type="entry name" value="OS01G0158850 PROTEIN"/>
    <property type="match status" value="1"/>
</dbReference>
<evidence type="ECO:0000313" key="2">
    <source>
        <dbReference type="Proteomes" id="UP000015105"/>
    </source>
</evidence>
<evidence type="ECO:0008006" key="3">
    <source>
        <dbReference type="Google" id="ProtNLM"/>
    </source>
</evidence>
<reference evidence="2" key="1">
    <citation type="journal article" date="2014" name="Science">
        <title>Ancient hybridizations among the ancestral genomes of bread wheat.</title>
        <authorList>
            <consortium name="International Wheat Genome Sequencing Consortium,"/>
            <person name="Marcussen T."/>
            <person name="Sandve S.R."/>
            <person name="Heier L."/>
            <person name="Spannagl M."/>
            <person name="Pfeifer M."/>
            <person name="Jakobsen K.S."/>
            <person name="Wulff B.B."/>
            <person name="Steuernagel B."/>
            <person name="Mayer K.F."/>
            <person name="Olsen O.A."/>
        </authorList>
    </citation>
    <scope>NUCLEOTIDE SEQUENCE [LARGE SCALE GENOMIC DNA]</scope>
    <source>
        <strain evidence="2">cv. AL8/78</strain>
    </source>
</reference>
<keyword evidence="2" id="KW-1185">Reference proteome</keyword>
<dbReference type="AlphaFoldDB" id="A0A452XQX2"/>
<evidence type="ECO:0000313" key="1">
    <source>
        <dbReference type="EnsemblPlants" id="AET1Gv20122500.1"/>
    </source>
</evidence>
<dbReference type="EnsemblPlants" id="AET1Gv20122500.1">
    <property type="protein sequence ID" value="AET1Gv20122500.1"/>
    <property type="gene ID" value="AET1Gv20122500"/>
</dbReference>
<reference evidence="1" key="3">
    <citation type="journal article" date="2017" name="Nature">
        <title>Genome sequence of the progenitor of the wheat D genome Aegilops tauschii.</title>
        <authorList>
            <person name="Luo M.C."/>
            <person name="Gu Y.Q."/>
            <person name="Puiu D."/>
            <person name="Wang H."/>
            <person name="Twardziok S.O."/>
            <person name="Deal K.R."/>
            <person name="Huo N."/>
            <person name="Zhu T."/>
            <person name="Wang L."/>
            <person name="Wang Y."/>
            <person name="McGuire P.E."/>
            <person name="Liu S."/>
            <person name="Long H."/>
            <person name="Ramasamy R.K."/>
            <person name="Rodriguez J.C."/>
            <person name="Van S.L."/>
            <person name="Yuan L."/>
            <person name="Wang Z."/>
            <person name="Xia Z."/>
            <person name="Xiao L."/>
            <person name="Anderson O.D."/>
            <person name="Ouyang S."/>
            <person name="Liang Y."/>
            <person name="Zimin A.V."/>
            <person name="Pertea G."/>
            <person name="Qi P."/>
            <person name="Bennetzen J.L."/>
            <person name="Dai X."/>
            <person name="Dawson M.W."/>
            <person name="Muller H.G."/>
            <person name="Kugler K."/>
            <person name="Rivarola-Duarte L."/>
            <person name="Spannagl M."/>
            <person name="Mayer K.F.X."/>
            <person name="Lu F.H."/>
            <person name="Bevan M.W."/>
            <person name="Leroy P."/>
            <person name="Li P."/>
            <person name="You F.M."/>
            <person name="Sun Q."/>
            <person name="Liu Z."/>
            <person name="Lyons E."/>
            <person name="Wicker T."/>
            <person name="Salzberg S.L."/>
            <person name="Devos K.M."/>
            <person name="Dvorak J."/>
        </authorList>
    </citation>
    <scope>NUCLEOTIDE SEQUENCE [LARGE SCALE GENOMIC DNA]</scope>
    <source>
        <strain evidence="1">cv. AL8/78</strain>
    </source>
</reference>
<organism evidence="1 2">
    <name type="scientific">Aegilops tauschii subsp. strangulata</name>
    <name type="common">Goatgrass</name>
    <dbReference type="NCBI Taxonomy" id="200361"/>
    <lineage>
        <taxon>Eukaryota</taxon>
        <taxon>Viridiplantae</taxon>
        <taxon>Streptophyta</taxon>
        <taxon>Embryophyta</taxon>
        <taxon>Tracheophyta</taxon>
        <taxon>Spermatophyta</taxon>
        <taxon>Magnoliopsida</taxon>
        <taxon>Liliopsida</taxon>
        <taxon>Poales</taxon>
        <taxon>Poaceae</taxon>
        <taxon>BOP clade</taxon>
        <taxon>Pooideae</taxon>
        <taxon>Triticodae</taxon>
        <taxon>Triticeae</taxon>
        <taxon>Triticinae</taxon>
        <taxon>Aegilops</taxon>
    </lineage>
</organism>
<dbReference type="PANTHER" id="PTHR33116">
    <property type="entry name" value="REVERSE TRANSCRIPTASE ZINC-BINDING DOMAIN-CONTAINING PROTEIN-RELATED-RELATED"/>
    <property type="match status" value="1"/>
</dbReference>
<sequence length="92" mass="10084">LSILHLFGEAMGLHVNLAKSSAVPISCGDLDLGSILHNFGGIVASLPITYLGLPITTSRIRLVHLQFILDRIRARFAGWKGRLMHITGRRVL</sequence>
<protein>
    <recommendedName>
        <fullName evidence="3">Reverse transcriptase domain-containing protein</fullName>
    </recommendedName>
</protein>
<dbReference type="Gramene" id="AET1Gv20122500.1">
    <property type="protein sequence ID" value="AET1Gv20122500.1"/>
    <property type="gene ID" value="AET1Gv20122500"/>
</dbReference>
<reference evidence="1" key="4">
    <citation type="submission" date="2019-03" db="UniProtKB">
        <authorList>
            <consortium name="EnsemblPlants"/>
        </authorList>
    </citation>
    <scope>IDENTIFICATION</scope>
</reference>
<dbReference type="Proteomes" id="UP000015105">
    <property type="component" value="Chromosome 1D"/>
</dbReference>
<reference evidence="2" key="2">
    <citation type="journal article" date="2017" name="Nat. Plants">
        <title>The Aegilops tauschii genome reveals multiple impacts of transposons.</title>
        <authorList>
            <person name="Zhao G."/>
            <person name="Zou C."/>
            <person name="Li K."/>
            <person name="Wang K."/>
            <person name="Li T."/>
            <person name="Gao L."/>
            <person name="Zhang X."/>
            <person name="Wang H."/>
            <person name="Yang Z."/>
            <person name="Liu X."/>
            <person name="Jiang W."/>
            <person name="Mao L."/>
            <person name="Kong X."/>
            <person name="Jiao Y."/>
            <person name="Jia J."/>
        </authorList>
    </citation>
    <scope>NUCLEOTIDE SEQUENCE [LARGE SCALE GENOMIC DNA]</scope>
    <source>
        <strain evidence="2">cv. AL8/78</strain>
    </source>
</reference>